<dbReference type="Proteomes" id="UP000887563">
    <property type="component" value="Unplaced"/>
</dbReference>
<name>A0A914L5X2_MELIC</name>
<proteinExistence type="predicted"/>
<evidence type="ECO:0000313" key="1">
    <source>
        <dbReference type="Proteomes" id="UP000887563"/>
    </source>
</evidence>
<dbReference type="AlphaFoldDB" id="A0A914L5X2"/>
<reference evidence="2" key="1">
    <citation type="submission" date="2022-11" db="UniProtKB">
        <authorList>
            <consortium name="WormBaseParasite"/>
        </authorList>
    </citation>
    <scope>IDENTIFICATION</scope>
</reference>
<evidence type="ECO:0000313" key="2">
    <source>
        <dbReference type="WBParaSite" id="Minc3s00277g09232"/>
    </source>
</evidence>
<keyword evidence="1" id="KW-1185">Reference proteome</keyword>
<organism evidence="1 2">
    <name type="scientific">Meloidogyne incognita</name>
    <name type="common">Southern root-knot nematode worm</name>
    <name type="synonym">Oxyuris incognita</name>
    <dbReference type="NCBI Taxonomy" id="6306"/>
    <lineage>
        <taxon>Eukaryota</taxon>
        <taxon>Metazoa</taxon>
        <taxon>Ecdysozoa</taxon>
        <taxon>Nematoda</taxon>
        <taxon>Chromadorea</taxon>
        <taxon>Rhabditida</taxon>
        <taxon>Tylenchina</taxon>
        <taxon>Tylenchomorpha</taxon>
        <taxon>Tylenchoidea</taxon>
        <taxon>Meloidogynidae</taxon>
        <taxon>Meloidogyninae</taxon>
        <taxon>Meloidogyne</taxon>
        <taxon>Meloidogyne incognita group</taxon>
    </lineage>
</organism>
<protein>
    <submittedName>
        <fullName evidence="2">Ovule protein</fullName>
    </submittedName>
</protein>
<dbReference type="WBParaSite" id="Minc3s00277g09232">
    <property type="protein sequence ID" value="Minc3s00277g09232"/>
    <property type="gene ID" value="Minc3s00277g09232"/>
</dbReference>
<sequence>MFWKSKYVQYVHYHREQSSSQHFHDRKVRNRTIKIFITFETQTFTNLTHTISTIIEENKSIVI</sequence>
<accession>A0A914L5X2</accession>